<evidence type="ECO:0000313" key="4">
    <source>
        <dbReference type="Proteomes" id="UP001519460"/>
    </source>
</evidence>
<evidence type="ECO:0000313" key="3">
    <source>
        <dbReference type="EMBL" id="KAK7483905.1"/>
    </source>
</evidence>
<dbReference type="FunFam" id="3.40.50.2020:FF:000146">
    <property type="entry name" value="Uncharacterized protein"/>
    <property type="match status" value="1"/>
</dbReference>
<dbReference type="PANTHER" id="PTHR43340">
    <property type="entry name" value="HYPOXANTHINE-GUANINE PHOSPHORIBOSYLTRANSFERASE"/>
    <property type="match status" value="1"/>
</dbReference>
<proteinExistence type="predicted"/>
<gene>
    <name evidence="3" type="ORF">BaRGS_00024789</name>
</gene>
<comment type="caution">
    <text evidence="3">The sequence shown here is derived from an EMBL/GenBank/DDBJ whole genome shotgun (WGS) entry which is preliminary data.</text>
</comment>
<evidence type="ECO:0000256" key="1">
    <source>
        <dbReference type="SAM" id="MobiDB-lite"/>
    </source>
</evidence>
<organism evidence="3 4">
    <name type="scientific">Batillaria attramentaria</name>
    <dbReference type="NCBI Taxonomy" id="370345"/>
    <lineage>
        <taxon>Eukaryota</taxon>
        <taxon>Metazoa</taxon>
        <taxon>Spiralia</taxon>
        <taxon>Lophotrochozoa</taxon>
        <taxon>Mollusca</taxon>
        <taxon>Gastropoda</taxon>
        <taxon>Caenogastropoda</taxon>
        <taxon>Sorbeoconcha</taxon>
        <taxon>Cerithioidea</taxon>
        <taxon>Batillariidae</taxon>
        <taxon>Batillaria</taxon>
    </lineage>
</organism>
<dbReference type="SUPFAM" id="SSF53271">
    <property type="entry name" value="PRTase-like"/>
    <property type="match status" value="2"/>
</dbReference>
<protein>
    <recommendedName>
        <fullName evidence="2">Phosphoribosyltransferase domain-containing protein</fullName>
    </recommendedName>
</protein>
<dbReference type="InterPro" id="IPR000836">
    <property type="entry name" value="PRTase_dom"/>
</dbReference>
<dbReference type="Pfam" id="PF00156">
    <property type="entry name" value="Pribosyltran"/>
    <property type="match status" value="1"/>
</dbReference>
<dbReference type="AlphaFoldDB" id="A0ABD0K9Z9"/>
<name>A0ABD0K9Z9_9CAEN</name>
<keyword evidence="4" id="KW-1185">Reference proteome</keyword>
<sequence length="403" mass="44323">TSVASPARNSSGEITTEGLLLSASHSCGGHNRSELTSPFTMSEQTYIKIADDDVGYPLSMFCVPKHYEEDLDRIILPSGLIHDRIERMARDILSDFQHEAIVGLCVLKGGYKFFTDLLDKIKVINRNSGQSVPMSVDFIRLKSYATRLSLSTDKHDAVADKHDAEADKHDAEADKHDAEADKHDAVAGKHDAVTDKHDAATNKYDAVTDKHDAATNKFDTVTDKLGAATDKHDAVTDKHDAATDKYDTVTDKYDAVTDKHDAVTDRHVAVTDKHDAVADKHDAMTDKHAANDQSTGSIEVIGGDNLESLKGKNVLVVEDIIDTGKTMQQLLSLLKAVHPKSVKVASLLVKRTSKSTGYRPDYIGFEIPDQFVVGYALDYNEYFRDLNHIGVINENGKKKYAVK</sequence>
<dbReference type="Gene3D" id="3.40.50.2020">
    <property type="match status" value="2"/>
</dbReference>
<dbReference type="InterPro" id="IPR050408">
    <property type="entry name" value="HGPRT"/>
</dbReference>
<dbReference type="SUPFAM" id="SSF57997">
    <property type="entry name" value="Tropomyosin"/>
    <property type="match status" value="1"/>
</dbReference>
<evidence type="ECO:0000259" key="2">
    <source>
        <dbReference type="Pfam" id="PF00156"/>
    </source>
</evidence>
<accession>A0ABD0K9Z9</accession>
<feature type="domain" description="Phosphoribosyltransferase" evidence="2">
    <location>
        <begin position="291"/>
        <end position="379"/>
    </location>
</feature>
<dbReference type="EMBL" id="JACVVK020000218">
    <property type="protein sequence ID" value="KAK7483905.1"/>
    <property type="molecule type" value="Genomic_DNA"/>
</dbReference>
<feature type="region of interest" description="Disordered" evidence="1">
    <location>
        <begin position="159"/>
        <end position="180"/>
    </location>
</feature>
<dbReference type="PANTHER" id="PTHR43340:SF1">
    <property type="entry name" value="HYPOXANTHINE PHOSPHORIBOSYLTRANSFERASE"/>
    <property type="match status" value="1"/>
</dbReference>
<dbReference type="InterPro" id="IPR029057">
    <property type="entry name" value="PRTase-like"/>
</dbReference>
<dbReference type="CDD" id="cd06223">
    <property type="entry name" value="PRTases_typeI"/>
    <property type="match status" value="1"/>
</dbReference>
<reference evidence="3 4" key="1">
    <citation type="journal article" date="2023" name="Sci. Data">
        <title>Genome assembly of the Korean intertidal mud-creeper Batillaria attramentaria.</title>
        <authorList>
            <person name="Patra A.K."/>
            <person name="Ho P.T."/>
            <person name="Jun S."/>
            <person name="Lee S.J."/>
            <person name="Kim Y."/>
            <person name="Won Y.J."/>
        </authorList>
    </citation>
    <scope>NUCLEOTIDE SEQUENCE [LARGE SCALE GENOMIC DNA]</scope>
    <source>
        <strain evidence="3">Wonlab-2016</strain>
    </source>
</reference>
<dbReference type="Proteomes" id="UP001519460">
    <property type="component" value="Unassembled WGS sequence"/>
</dbReference>
<feature type="non-terminal residue" evidence="3">
    <location>
        <position position="1"/>
    </location>
</feature>